<dbReference type="InterPro" id="IPR002110">
    <property type="entry name" value="Ankyrin_rpt"/>
</dbReference>
<sequence length="1050" mass="119926">FGDTVLHLAAECKHPDIFRILLTSGSDPRIKNKSGETPYDSFKRVFSDSVETRKLNLTVLEMLGLIQAKEREKEEEARILKELRGLGLETASDMLEVIKLGYYKCYWNRVYLVGPYYSGKSCLAKILVGEPIPKERESTDGIWIYMGKAGMDIEETKWKCFPKGDAIKEVLTSMLMSISKPENIEAPVSHFHTSQTDLTLVSTIERCKKHVTKVDMEFEDKISHMNPVVLNKSFDTPILKSDIQHFQDDKNNISDFPCNTNCWQDTQPITSPVDIDSTVHECYVASKIIERNDFGGLPVNQNASDDLNNEKKEYRGLPIDKINTSDVLDEEPNNFGGLPFDCNATNLIDNSQLDFGGLSVDCSASHAVDNEQKKYARLPVDISASHMQAVDNKSKNFGELPVYHNAFYHSNEESKFNASSYNSLEESNISNLDINVQDNSAKEKYMLKVPDAVKGSFIGVPTSASSLSTATSQTRTLPIIHLSDNDPNDFREAPINHSVSRVSTEKKRLSSSSNTSEFVQYKEKLMEKITSELSHKNIHQLVVQAIADGKYKQTVIPIDIWDFGGQKDYYMTHQLFITSRGIFVLIFNGSIGLHKTRRDLAFLPGHFGKPTVAVYLIHWVNSILTYSKRLDEGFPRILFVATHKDKISEKKLESHRNKLMDQIEDLFKSHAGRAHLEFKPLLFINAINEIDPEIEALRMRLMNRAVEHPRWGELMPTTWVPLELQLLMEVENGVNIMSKAKLKMLNSQNEPMVLTEKQLETFLRVQHSLGKLLYFNTTTLRNYVIIKPAYLVEVLRSIVTEKQFWIKGKRFSRVLQTLRDTGFIDRWDIYSIWNQVSFKQILPYKVFMIEVLVHLDVLVAPQTENEDLHHNIERVSRFLVPCMITRPNKTKYMKKFCTSKTSIIMSYSFIEEVIPPALTYRFLGSFVTMWGVKNYKGKKRMLFSDLAVVEVDKSQDVAVQVMQNRVVVYLIHSEGKENIVPTLASSVQECLTAAVYRISEFYSTLSEDSNILQQKSHMVMPFNIEFGVHCQKTLCFFQPKDMPASGQDQG</sequence>
<reference evidence="2" key="1">
    <citation type="submission" date="2018-11" db="EMBL/GenBank/DDBJ databases">
        <authorList>
            <person name="Alioto T."/>
            <person name="Alioto T."/>
        </authorList>
    </citation>
    <scope>NUCLEOTIDE SEQUENCE</scope>
</reference>
<dbReference type="Gene3D" id="1.25.40.20">
    <property type="entry name" value="Ankyrin repeat-containing domain"/>
    <property type="match status" value="1"/>
</dbReference>
<proteinExistence type="predicted"/>
<dbReference type="OrthoDB" id="5962960at2759"/>
<evidence type="ECO:0008006" key="4">
    <source>
        <dbReference type="Google" id="ProtNLM"/>
    </source>
</evidence>
<dbReference type="Gene3D" id="3.40.50.300">
    <property type="entry name" value="P-loop containing nucleotide triphosphate hydrolases"/>
    <property type="match status" value="1"/>
</dbReference>
<keyword evidence="3" id="KW-1185">Reference proteome</keyword>
<dbReference type="SUPFAM" id="SSF52540">
    <property type="entry name" value="P-loop containing nucleoside triphosphate hydrolases"/>
    <property type="match status" value="1"/>
</dbReference>
<dbReference type="SUPFAM" id="SSF48403">
    <property type="entry name" value="Ankyrin repeat"/>
    <property type="match status" value="1"/>
</dbReference>
<dbReference type="PROSITE" id="PS50297">
    <property type="entry name" value="ANK_REP_REGION"/>
    <property type="match status" value="1"/>
</dbReference>
<gene>
    <name evidence="2" type="ORF">MGAL_10B052051</name>
</gene>
<dbReference type="SMART" id="SM00248">
    <property type="entry name" value="ANK"/>
    <property type="match status" value="1"/>
</dbReference>
<dbReference type="EMBL" id="UYJE01004482">
    <property type="protein sequence ID" value="VDI28397.1"/>
    <property type="molecule type" value="Genomic_DNA"/>
</dbReference>
<keyword evidence="1" id="KW-0040">ANK repeat</keyword>
<dbReference type="PROSITE" id="PS50088">
    <property type="entry name" value="ANK_REPEAT"/>
    <property type="match status" value="1"/>
</dbReference>
<dbReference type="Pfam" id="PF13857">
    <property type="entry name" value="Ank_5"/>
    <property type="match status" value="1"/>
</dbReference>
<dbReference type="InterPro" id="IPR036770">
    <property type="entry name" value="Ankyrin_rpt-contain_sf"/>
</dbReference>
<feature type="non-terminal residue" evidence="2">
    <location>
        <position position="1050"/>
    </location>
</feature>
<evidence type="ECO:0000256" key="1">
    <source>
        <dbReference type="PROSITE-ProRule" id="PRU00023"/>
    </source>
</evidence>
<protein>
    <recommendedName>
        <fullName evidence="4">C-terminal of Roc (COR) domain-containing protein</fullName>
    </recommendedName>
</protein>
<dbReference type="InterPro" id="IPR027417">
    <property type="entry name" value="P-loop_NTPase"/>
</dbReference>
<feature type="repeat" description="ANK" evidence="1">
    <location>
        <begin position="1"/>
        <end position="33"/>
    </location>
</feature>
<dbReference type="Proteomes" id="UP000596742">
    <property type="component" value="Unassembled WGS sequence"/>
</dbReference>
<name>A0A8B6E3L6_MYTGA</name>
<comment type="caution">
    <text evidence="2">The sequence shown here is derived from an EMBL/GenBank/DDBJ whole genome shotgun (WGS) entry which is preliminary data.</text>
</comment>
<dbReference type="AlphaFoldDB" id="A0A8B6E3L6"/>
<evidence type="ECO:0000313" key="3">
    <source>
        <dbReference type="Proteomes" id="UP000596742"/>
    </source>
</evidence>
<evidence type="ECO:0000313" key="2">
    <source>
        <dbReference type="EMBL" id="VDI28397.1"/>
    </source>
</evidence>
<organism evidence="2 3">
    <name type="scientific">Mytilus galloprovincialis</name>
    <name type="common">Mediterranean mussel</name>
    <dbReference type="NCBI Taxonomy" id="29158"/>
    <lineage>
        <taxon>Eukaryota</taxon>
        <taxon>Metazoa</taxon>
        <taxon>Spiralia</taxon>
        <taxon>Lophotrochozoa</taxon>
        <taxon>Mollusca</taxon>
        <taxon>Bivalvia</taxon>
        <taxon>Autobranchia</taxon>
        <taxon>Pteriomorphia</taxon>
        <taxon>Mytilida</taxon>
        <taxon>Mytiloidea</taxon>
        <taxon>Mytilidae</taxon>
        <taxon>Mytilinae</taxon>
        <taxon>Mytilus</taxon>
    </lineage>
</organism>
<accession>A0A8B6E3L6</accession>